<dbReference type="SUPFAM" id="SSF48371">
    <property type="entry name" value="ARM repeat"/>
    <property type="match status" value="1"/>
</dbReference>
<dbReference type="EMBL" id="MVOH01000015">
    <property type="protein sequence ID" value="PAU67221.1"/>
    <property type="molecule type" value="Genomic_DNA"/>
</dbReference>
<feature type="transmembrane region" description="Helical" evidence="1">
    <location>
        <begin position="529"/>
        <end position="549"/>
    </location>
</feature>
<keyword evidence="1" id="KW-1133">Transmembrane helix</keyword>
<organism evidence="3 4">
    <name type="scientific">Bifidobacterium criceti</name>
    <dbReference type="NCBI Taxonomy" id="1960969"/>
    <lineage>
        <taxon>Bacteria</taxon>
        <taxon>Bacillati</taxon>
        <taxon>Actinomycetota</taxon>
        <taxon>Actinomycetes</taxon>
        <taxon>Bifidobacteriales</taxon>
        <taxon>Bifidobacteriaceae</taxon>
        <taxon>Bifidobacterium</taxon>
    </lineage>
</organism>
<dbReference type="InterPro" id="IPR013491">
    <property type="entry name" value="Tape_meas_N"/>
</dbReference>
<name>A0A2A2EDX7_9BIFI</name>
<protein>
    <submittedName>
        <fullName evidence="3">Tape measure domain-containing protein</fullName>
    </submittedName>
</protein>
<keyword evidence="1" id="KW-0472">Membrane</keyword>
<feature type="domain" description="Tape measure protein N-terminal" evidence="2">
    <location>
        <begin position="76"/>
        <end position="254"/>
    </location>
</feature>
<accession>A0A2A2EDX7</accession>
<dbReference type="RefSeq" id="WP_095615292.1">
    <property type="nucleotide sequence ID" value="NZ_MVOH01000015.1"/>
</dbReference>
<keyword evidence="1" id="KW-0812">Transmembrane</keyword>
<evidence type="ECO:0000259" key="2">
    <source>
        <dbReference type="Pfam" id="PF20155"/>
    </source>
</evidence>
<dbReference type="Pfam" id="PF20155">
    <property type="entry name" value="TMP_3"/>
    <property type="match status" value="1"/>
</dbReference>
<comment type="caution">
    <text evidence="3">The sequence shown here is derived from an EMBL/GenBank/DDBJ whole genome shotgun (WGS) entry which is preliminary data.</text>
</comment>
<feature type="transmembrane region" description="Helical" evidence="1">
    <location>
        <begin position="601"/>
        <end position="621"/>
    </location>
</feature>
<gene>
    <name evidence="3" type="ORF">B1526_1305</name>
</gene>
<proteinExistence type="predicted"/>
<evidence type="ECO:0000256" key="1">
    <source>
        <dbReference type="SAM" id="Phobius"/>
    </source>
</evidence>
<sequence>MAEELGTGYIIISPSTKGLGKAIEGQIDQSTAAGVRKSGRTIVSNLGTAFKKVGQVGLGAITAVGGGLTALAAKGGFDRALNIERAQTKLKALGHDTKSVDGIMNDALASVKGTAFGLGDAASVAAGLVASGVKQGEQLKGVLTTVGDTAQVAGVEFSQMGTIFGKVAATGKLQGDEMLQLMEAGIPVLQYLADHYKVTAAEAQKMVSDGKVSFADFEAAMREHLGGAAKSAGDSFDGMFANLKAAFSRAGEKFATPLIGALTELGNKAIPVVDQLANGIGTLADKFGQHLDKAVDMAGQWIDTFSGKLDSGQTSVTGMLHQLGLLAGGFGALTLVGGNVDGILGVFDQLGGAIESGGKTIGRGASGMVSGVRKVFDGAKGAAKDGWAAIQLVVEGLDLKKTATTKLAGLAFAFENNPVVIAVSTVAGAIKDKAGRLSGAVGGALGKTVNWAKSGLSNIAAAFGNNPVIASIGGFFQKVGGKISGSLHVVTDVFGTWASGIGSKLGAGFQTVFGKVGSLVGGFFKPGNFMKFIGIGGIIAALLAGLGSLDTAMFGQIQSMIDKAASEGPALISRFAQSITASLPRLIETGGQMVRQVIDAVTLNLPGLISLGATIVFQLLQGLGQQLPTLIPSAVQMVSTLLQALIAQMPLILQGGMQLLQGLVTGIINALPTLIEMIPTLITTFINGVITSLPMILETGTQLLTALVEGIVACIPQLVAMLPQIIDATVSTLLNNLPRILEAGMQLLMALINGLVQAIPQLVAMLPQIIASIVNTLANNLPAIINAGVQILIALINGLVQAIPQLIGAIPQIISSIKDAFANVDWGSIGLNIITGIKDGLTGAAGQLWDAAKNIAKNAWDGVKNFLGINSPSRLFRDTVGKQIAAGMVVGMHQGEGDVSAAGTDLAKASLPDMDAILGRTASDMAHGIRRQAKQTYARNGSTKAGTSYHGGDTTNRTYNIYANDPDLVVAKIDARETRANAGWGGE</sequence>
<dbReference type="InterPro" id="IPR016024">
    <property type="entry name" value="ARM-type_fold"/>
</dbReference>
<dbReference type="OrthoDB" id="177147at2"/>
<dbReference type="NCBIfam" id="TIGR02675">
    <property type="entry name" value="tape_meas_nterm"/>
    <property type="match status" value="1"/>
</dbReference>
<reference evidence="3 4" key="1">
    <citation type="journal article" date="2017" name="ISME J.">
        <title>Unveiling bifidobacterial biogeography across the mammalian branch of the tree of life.</title>
        <authorList>
            <person name="Milani C."/>
            <person name="Mangifesta M."/>
            <person name="Mancabelli L."/>
            <person name="Lugli G.A."/>
            <person name="James K."/>
            <person name="Duranti S."/>
            <person name="Turroni F."/>
            <person name="Ferrario C."/>
            <person name="Ossiprandi M.C."/>
            <person name="van Sinderen D."/>
            <person name="Ventura M."/>
        </authorList>
    </citation>
    <scope>NUCLEOTIDE SEQUENCE [LARGE SCALE GENOMIC DNA]</scope>
    <source>
        <strain evidence="4">Ham19E</strain>
    </source>
</reference>
<keyword evidence="4" id="KW-1185">Reference proteome</keyword>
<evidence type="ECO:0000313" key="3">
    <source>
        <dbReference type="EMBL" id="PAU67221.1"/>
    </source>
</evidence>
<evidence type="ECO:0000313" key="4">
    <source>
        <dbReference type="Proteomes" id="UP000218399"/>
    </source>
</evidence>
<dbReference type="Proteomes" id="UP000218399">
    <property type="component" value="Unassembled WGS sequence"/>
</dbReference>
<dbReference type="AlphaFoldDB" id="A0A2A2EDX7"/>